<comment type="caution">
    <text evidence="4">The sequence shown here is derived from an EMBL/GenBank/DDBJ whole genome shotgun (WGS) entry which is preliminary data.</text>
</comment>
<dbReference type="SUPFAM" id="SSF55811">
    <property type="entry name" value="Nudix"/>
    <property type="match status" value="1"/>
</dbReference>
<evidence type="ECO:0000256" key="2">
    <source>
        <dbReference type="RuleBase" id="RU003476"/>
    </source>
</evidence>
<dbReference type="STRING" id="1797110.A3841_04140"/>
<sequence>MPTQPDANTPKPTLTTVDQVSSGGVAYREAEAGLEVALISVGPQQRWQLPKGLVDAGETPEATAVREVREEAGIHTELLRKIETIEYWYVGDKGRQRVRFHKFVHFFLLRYTSGNIKDHDREVNEARWVPLERATEMLAFKTEKQVVEKAKALLGKA</sequence>
<dbReference type="RefSeq" id="WP_073854007.1">
    <property type="nucleotide sequence ID" value="NZ_LVWA01000010.1"/>
</dbReference>
<dbReference type="EMBL" id="LVWA01000010">
    <property type="protein sequence ID" value="OKL39145.1"/>
    <property type="molecule type" value="Genomic_DNA"/>
</dbReference>
<dbReference type="InterPro" id="IPR000086">
    <property type="entry name" value="NUDIX_hydrolase_dom"/>
</dbReference>
<evidence type="ECO:0000256" key="1">
    <source>
        <dbReference type="ARBA" id="ARBA00022801"/>
    </source>
</evidence>
<dbReference type="InterPro" id="IPR020084">
    <property type="entry name" value="NUDIX_hydrolase_CS"/>
</dbReference>
<accession>A0A1Q5PA77</accession>
<organism evidence="4 5">
    <name type="scientific">Pontibacter flavimaris</name>
    <dbReference type="NCBI Taxonomy" id="1797110"/>
    <lineage>
        <taxon>Bacteria</taxon>
        <taxon>Pseudomonadati</taxon>
        <taxon>Bacteroidota</taxon>
        <taxon>Cytophagia</taxon>
        <taxon>Cytophagales</taxon>
        <taxon>Hymenobacteraceae</taxon>
        <taxon>Pontibacter</taxon>
    </lineage>
</organism>
<dbReference type="Pfam" id="PF00293">
    <property type="entry name" value="NUDIX"/>
    <property type="match status" value="1"/>
</dbReference>
<dbReference type="AlphaFoldDB" id="A0A1Q5PA77"/>
<proteinExistence type="inferred from homology"/>
<gene>
    <name evidence="4" type="ORF">A3841_04140</name>
</gene>
<keyword evidence="1 2" id="KW-0378">Hydrolase</keyword>
<dbReference type="PRINTS" id="PR00502">
    <property type="entry name" value="NUDIXFAMILY"/>
</dbReference>
<evidence type="ECO:0000313" key="5">
    <source>
        <dbReference type="Proteomes" id="UP000186551"/>
    </source>
</evidence>
<dbReference type="GO" id="GO:0004081">
    <property type="term" value="F:bis(5'-nucleosyl)-tetraphosphatase (asymmetrical) activity"/>
    <property type="evidence" value="ECO:0007669"/>
    <property type="project" value="TreeGrafter"/>
</dbReference>
<dbReference type="InterPro" id="IPR015797">
    <property type="entry name" value="NUDIX_hydrolase-like_dom_sf"/>
</dbReference>
<dbReference type="Gene3D" id="3.90.79.10">
    <property type="entry name" value="Nucleoside Triphosphate Pyrophosphohydrolase"/>
    <property type="match status" value="1"/>
</dbReference>
<dbReference type="InterPro" id="IPR051325">
    <property type="entry name" value="Nudix_hydrolase_domain"/>
</dbReference>
<dbReference type="Proteomes" id="UP000186551">
    <property type="component" value="Unassembled WGS sequence"/>
</dbReference>
<dbReference type="InterPro" id="IPR020476">
    <property type="entry name" value="Nudix_hydrolase"/>
</dbReference>
<dbReference type="PANTHER" id="PTHR21340:SF0">
    <property type="entry name" value="BIS(5'-NUCLEOSYL)-TETRAPHOSPHATASE [ASYMMETRICAL]"/>
    <property type="match status" value="1"/>
</dbReference>
<dbReference type="OrthoDB" id="9816289at2"/>
<reference evidence="4 5" key="1">
    <citation type="submission" date="2016-03" db="EMBL/GenBank/DDBJ databases">
        <title>Genome sequence of Pontibacter sp. nov., of the family cytophagaceae, isolated from marine sediment of the Yellow Sea, China.</title>
        <authorList>
            <person name="Zhang G."/>
            <person name="Zhang R."/>
        </authorList>
    </citation>
    <scope>NUCLEOTIDE SEQUENCE [LARGE SCALE GENOMIC DNA]</scope>
    <source>
        <strain evidence="4 5">S10-8</strain>
    </source>
</reference>
<evidence type="ECO:0000313" key="4">
    <source>
        <dbReference type="EMBL" id="OKL39145.1"/>
    </source>
</evidence>
<dbReference type="GO" id="GO:0006167">
    <property type="term" value="P:AMP biosynthetic process"/>
    <property type="evidence" value="ECO:0007669"/>
    <property type="project" value="TreeGrafter"/>
</dbReference>
<protein>
    <submittedName>
        <fullName evidence="4">NUDIX hydrolase</fullName>
    </submittedName>
</protein>
<name>A0A1Q5PA77_9BACT</name>
<dbReference type="GO" id="GO:0006754">
    <property type="term" value="P:ATP biosynthetic process"/>
    <property type="evidence" value="ECO:0007669"/>
    <property type="project" value="TreeGrafter"/>
</dbReference>
<evidence type="ECO:0000259" key="3">
    <source>
        <dbReference type="PROSITE" id="PS51462"/>
    </source>
</evidence>
<dbReference type="PANTHER" id="PTHR21340">
    <property type="entry name" value="DIADENOSINE 5,5-P1,P4-TETRAPHOSPHATE PYROPHOSPHOHYDROLASE MUTT"/>
    <property type="match status" value="1"/>
</dbReference>
<dbReference type="PROSITE" id="PS00893">
    <property type="entry name" value="NUDIX_BOX"/>
    <property type="match status" value="1"/>
</dbReference>
<dbReference type="CDD" id="cd03673">
    <property type="entry name" value="NUDIX_Ap6A_hydrolase"/>
    <property type="match status" value="1"/>
</dbReference>
<comment type="similarity">
    <text evidence="2">Belongs to the Nudix hydrolase family.</text>
</comment>
<keyword evidence="5" id="KW-1185">Reference proteome</keyword>
<dbReference type="PROSITE" id="PS51462">
    <property type="entry name" value="NUDIX"/>
    <property type="match status" value="1"/>
</dbReference>
<feature type="domain" description="Nudix hydrolase" evidence="3">
    <location>
        <begin position="17"/>
        <end position="152"/>
    </location>
</feature>